<accession>A0ABR7MA92</accession>
<feature type="domain" description="SusD-like N-terminal" evidence="8">
    <location>
        <begin position="75"/>
        <end position="220"/>
    </location>
</feature>
<organism evidence="9 10">
    <name type="scientific">Flavihumibacter stibioxidans</name>
    <dbReference type="NCBI Taxonomy" id="1834163"/>
    <lineage>
        <taxon>Bacteria</taxon>
        <taxon>Pseudomonadati</taxon>
        <taxon>Bacteroidota</taxon>
        <taxon>Chitinophagia</taxon>
        <taxon>Chitinophagales</taxon>
        <taxon>Chitinophagaceae</taxon>
        <taxon>Flavihumibacter</taxon>
    </lineage>
</organism>
<evidence type="ECO:0000256" key="2">
    <source>
        <dbReference type="ARBA" id="ARBA00006275"/>
    </source>
</evidence>
<evidence type="ECO:0000256" key="1">
    <source>
        <dbReference type="ARBA" id="ARBA00004442"/>
    </source>
</evidence>
<dbReference type="InterPro" id="IPR011990">
    <property type="entry name" value="TPR-like_helical_dom_sf"/>
</dbReference>
<comment type="subcellular location">
    <subcellularLocation>
        <location evidence="1">Cell outer membrane</location>
    </subcellularLocation>
</comment>
<feature type="chain" id="PRO_5047287941" evidence="6">
    <location>
        <begin position="23"/>
        <end position="625"/>
    </location>
</feature>
<evidence type="ECO:0000256" key="3">
    <source>
        <dbReference type="ARBA" id="ARBA00022729"/>
    </source>
</evidence>
<evidence type="ECO:0000259" key="8">
    <source>
        <dbReference type="Pfam" id="PF14322"/>
    </source>
</evidence>
<dbReference type="Pfam" id="PF07980">
    <property type="entry name" value="SusD_RagB"/>
    <property type="match status" value="1"/>
</dbReference>
<keyword evidence="5" id="KW-0998">Cell outer membrane</keyword>
<dbReference type="PROSITE" id="PS51257">
    <property type="entry name" value="PROKAR_LIPOPROTEIN"/>
    <property type="match status" value="1"/>
</dbReference>
<gene>
    <name evidence="9" type="ORF">BC349_12925</name>
</gene>
<dbReference type="RefSeq" id="WP_187257271.1">
    <property type="nucleotide sequence ID" value="NZ_JBHULF010000007.1"/>
</dbReference>
<comment type="similarity">
    <text evidence="2">Belongs to the SusD family.</text>
</comment>
<dbReference type="Pfam" id="PF14322">
    <property type="entry name" value="SusD-like_3"/>
    <property type="match status" value="1"/>
</dbReference>
<keyword evidence="4" id="KW-0472">Membrane</keyword>
<dbReference type="SUPFAM" id="SSF48452">
    <property type="entry name" value="TPR-like"/>
    <property type="match status" value="1"/>
</dbReference>
<dbReference type="Proteomes" id="UP000765802">
    <property type="component" value="Unassembled WGS sequence"/>
</dbReference>
<dbReference type="InterPro" id="IPR012944">
    <property type="entry name" value="SusD_RagB_dom"/>
</dbReference>
<evidence type="ECO:0000313" key="9">
    <source>
        <dbReference type="EMBL" id="MBC6491959.1"/>
    </source>
</evidence>
<feature type="domain" description="RagB/SusD" evidence="7">
    <location>
        <begin position="312"/>
        <end position="625"/>
    </location>
</feature>
<comment type="caution">
    <text evidence="9">The sequence shown here is derived from an EMBL/GenBank/DDBJ whole genome shotgun (WGS) entry which is preliminary data.</text>
</comment>
<dbReference type="EMBL" id="MBUA01000023">
    <property type="protein sequence ID" value="MBC6491959.1"/>
    <property type="molecule type" value="Genomic_DNA"/>
</dbReference>
<evidence type="ECO:0000259" key="7">
    <source>
        <dbReference type="Pfam" id="PF07980"/>
    </source>
</evidence>
<evidence type="ECO:0000256" key="4">
    <source>
        <dbReference type="ARBA" id="ARBA00023136"/>
    </source>
</evidence>
<dbReference type="Gene3D" id="1.25.40.390">
    <property type="match status" value="1"/>
</dbReference>
<reference evidence="9 10" key="1">
    <citation type="submission" date="2016-07" db="EMBL/GenBank/DDBJ databases">
        <title>Genome analysis of Flavihumibacter stibioxidans YS-17.</title>
        <authorList>
            <person name="Shi K."/>
            <person name="Han Y."/>
            <person name="Wang G."/>
        </authorList>
    </citation>
    <scope>NUCLEOTIDE SEQUENCE [LARGE SCALE GENOMIC DNA]</scope>
    <source>
        <strain evidence="9 10">YS-17</strain>
    </source>
</reference>
<feature type="signal peptide" evidence="6">
    <location>
        <begin position="1"/>
        <end position="22"/>
    </location>
</feature>
<evidence type="ECO:0000313" key="10">
    <source>
        <dbReference type="Proteomes" id="UP000765802"/>
    </source>
</evidence>
<evidence type="ECO:0000256" key="5">
    <source>
        <dbReference type="ARBA" id="ARBA00023237"/>
    </source>
</evidence>
<evidence type="ECO:0000256" key="6">
    <source>
        <dbReference type="SAM" id="SignalP"/>
    </source>
</evidence>
<keyword evidence="3 6" id="KW-0732">Signal</keyword>
<keyword evidence="10" id="KW-1185">Reference proteome</keyword>
<sequence length="625" mass="69649">MKNRNIILGVACTLLVSIVSCSKDFMNTQPLDKISSEATWADGPLSQAFIYNVYSYLGYGGFEEQALAALTDEAMFTHAGRNINTFMEGSESPSNIGWISGTYGWDNMYLAIRDANIAIDRLPTSTFDDDVLRDRLLGEAYFLRGYYYHQLMRFYGGVPLIKRPYGLNEDYTIARNTFDETVSSIVSDLDSAALLLTGKSVTAGRASKLSAMALKARVLLYAASDLHDGPTAKAKSATLSGYPNIDLVAYAGGDRQARWQAAKAAAKAALDEGQGYKLNLTEPVDAEAGKANYISLSLGGGSAVGDAAAGVELIFQRTMSALYTQEDNWPLGGIHYGINNGPNGYHNWAGNTPIQQLVDDYEMMDGSKFDWSNPDHKADPYANRDPRMYATILFDGAEWKPRPSDVAGKDPANQIQTGYYDNGAGGFVNGIDTRESEVENWNGSRTHYYTRKFIDPNPALADNQSNAQLVPWPFIRYTEVVLNYVEACLATGDEGEARNWLNKIRFRSGMPAITDAGTALVNRYRNERRVELAYEEHRYHDARRWMIPAETVGRGIKAINVKATLKPGKTALVPYRHDKTVYNYTYTVVDNTENETRKWLDKMYYRPISRDEMNRNDKLVQNPGF</sequence>
<dbReference type="InterPro" id="IPR033985">
    <property type="entry name" value="SusD-like_N"/>
</dbReference>
<proteinExistence type="inferred from homology"/>
<protein>
    <submittedName>
        <fullName evidence="9">Carbohydrate-binding protein SusD</fullName>
    </submittedName>
</protein>
<name>A0ABR7MA92_9BACT</name>